<dbReference type="RefSeq" id="WP_307339734.1">
    <property type="nucleotide sequence ID" value="NZ_JAUSUQ010000008.1"/>
</dbReference>
<protein>
    <submittedName>
        <fullName evidence="1">Uncharacterized protein</fullName>
    </submittedName>
</protein>
<dbReference type="Proteomes" id="UP001232445">
    <property type="component" value="Unassembled WGS sequence"/>
</dbReference>
<organism evidence="1 2">
    <name type="scientific">Caldalkalibacillus uzonensis</name>
    <dbReference type="NCBI Taxonomy" id="353224"/>
    <lineage>
        <taxon>Bacteria</taxon>
        <taxon>Bacillati</taxon>
        <taxon>Bacillota</taxon>
        <taxon>Bacilli</taxon>
        <taxon>Bacillales</taxon>
        <taxon>Bacillaceae</taxon>
        <taxon>Caldalkalibacillus</taxon>
    </lineage>
</organism>
<evidence type="ECO:0000313" key="1">
    <source>
        <dbReference type="EMBL" id="MDQ0339569.1"/>
    </source>
</evidence>
<accession>A0ABU0CT96</accession>
<proteinExistence type="predicted"/>
<comment type="caution">
    <text evidence="1">The sequence shown here is derived from an EMBL/GenBank/DDBJ whole genome shotgun (WGS) entry which is preliminary data.</text>
</comment>
<name>A0ABU0CT96_9BACI</name>
<evidence type="ECO:0000313" key="2">
    <source>
        <dbReference type="Proteomes" id="UP001232445"/>
    </source>
</evidence>
<sequence length="70" mass="8126">MQVVTTIHLNEKERALIRFALEHTLRYAEIDEQVKKYKQGLAELLTNFKQAEPLIRGRGASLFLDTVKKN</sequence>
<dbReference type="EMBL" id="JAUSUQ010000008">
    <property type="protein sequence ID" value="MDQ0339569.1"/>
    <property type="molecule type" value="Genomic_DNA"/>
</dbReference>
<gene>
    <name evidence="1" type="ORF">J2S00_002357</name>
</gene>
<keyword evidence="2" id="KW-1185">Reference proteome</keyword>
<reference evidence="1 2" key="1">
    <citation type="submission" date="2023-07" db="EMBL/GenBank/DDBJ databases">
        <title>Genomic Encyclopedia of Type Strains, Phase IV (KMG-IV): sequencing the most valuable type-strain genomes for metagenomic binning, comparative biology and taxonomic classification.</title>
        <authorList>
            <person name="Goeker M."/>
        </authorList>
    </citation>
    <scope>NUCLEOTIDE SEQUENCE [LARGE SCALE GENOMIC DNA]</scope>
    <source>
        <strain evidence="1 2">DSM 17740</strain>
    </source>
</reference>